<organism evidence="1 2">
    <name type="scientific">Ditylenchus dipsaci</name>
    <dbReference type="NCBI Taxonomy" id="166011"/>
    <lineage>
        <taxon>Eukaryota</taxon>
        <taxon>Metazoa</taxon>
        <taxon>Ecdysozoa</taxon>
        <taxon>Nematoda</taxon>
        <taxon>Chromadorea</taxon>
        <taxon>Rhabditida</taxon>
        <taxon>Tylenchina</taxon>
        <taxon>Tylenchomorpha</taxon>
        <taxon>Sphaerularioidea</taxon>
        <taxon>Anguinidae</taxon>
        <taxon>Anguininae</taxon>
        <taxon>Ditylenchus</taxon>
    </lineage>
</organism>
<evidence type="ECO:0000313" key="1">
    <source>
        <dbReference type="Proteomes" id="UP000887574"/>
    </source>
</evidence>
<name>A0A915EPW9_9BILA</name>
<protein>
    <submittedName>
        <fullName evidence="2">Uncharacterized protein</fullName>
    </submittedName>
</protein>
<reference evidence="2" key="1">
    <citation type="submission" date="2022-11" db="UniProtKB">
        <authorList>
            <consortium name="WormBaseParasite"/>
        </authorList>
    </citation>
    <scope>IDENTIFICATION</scope>
</reference>
<dbReference type="WBParaSite" id="jg7682">
    <property type="protein sequence ID" value="jg7682"/>
    <property type="gene ID" value="jg7682"/>
</dbReference>
<keyword evidence="1" id="KW-1185">Reference proteome</keyword>
<accession>A0A915EPW9</accession>
<dbReference type="AlphaFoldDB" id="A0A915EPW9"/>
<sequence length="463" mass="52389">MTYEAMAASSSSDAFLHFPAIFFCFIRGLDCLQSNNFIGTMVETGIFPGFSSRDPNQQMALKVLVEGQMYHRRALDSVHNVVMPNPICSQRASKGFKIYSQMHERNLPFQVFCTACQQPTAHNQGPTTFYVLRQRSTHLYDDATNLVPESVFLHQHVMRNTSDAGQIYGLERHIDQQIEGLHELNPDSPSQLQKALGELRVNSALCPNLLNGLSMVCARASGNQGNERPMDVLFHMDTLRHPVFNGDKNCGYDKTDRFRIGDLEPFNAQQTKLLLPVHKQHLNLKLDLRWNPWSCCSACCCTKQVCGGFRMSPILCQQMDSFQTRLGYVVFLKIDSSKPLDFLNQLLQFCGKHFRTHKVDADHLKEAMDSLNDHLNTEPYSTQGIPIFSTLLQSNVLSSTILLAFLNQEFNFYPDHSAESLPGLSVDYPFGSLGQFVDIKTCSNDDPQKVDCNQLRKCQQNLQ</sequence>
<evidence type="ECO:0000313" key="2">
    <source>
        <dbReference type="WBParaSite" id="jg7682"/>
    </source>
</evidence>
<dbReference type="Proteomes" id="UP000887574">
    <property type="component" value="Unplaced"/>
</dbReference>
<proteinExistence type="predicted"/>